<dbReference type="PANTHER" id="PTHR35562">
    <property type="entry name" value="DNA ENDONUCLEASE SMRA-RELATED"/>
    <property type="match status" value="1"/>
</dbReference>
<name>A0A3R9YVI3_9HYPH</name>
<evidence type="ECO:0000256" key="1">
    <source>
        <dbReference type="SAM" id="MobiDB-lite"/>
    </source>
</evidence>
<dbReference type="Pfam" id="PF01713">
    <property type="entry name" value="Smr"/>
    <property type="match status" value="1"/>
</dbReference>
<dbReference type="AlphaFoldDB" id="A0A3R9YVI3"/>
<protein>
    <submittedName>
        <fullName evidence="3">DNA mismatch repair protein MutS</fullName>
    </submittedName>
</protein>
<dbReference type="Gene3D" id="3.30.1370.110">
    <property type="match status" value="1"/>
</dbReference>
<evidence type="ECO:0000313" key="3">
    <source>
        <dbReference type="EMBL" id="RST88128.1"/>
    </source>
</evidence>
<keyword evidence="4" id="KW-1185">Reference proteome</keyword>
<accession>A0A3R9YVI3</accession>
<evidence type="ECO:0000313" key="4">
    <source>
        <dbReference type="Proteomes" id="UP000278398"/>
    </source>
</evidence>
<dbReference type="OrthoDB" id="7165597at2"/>
<gene>
    <name evidence="3" type="ORF">EJC49_02035</name>
</gene>
<feature type="region of interest" description="Disordered" evidence="1">
    <location>
        <begin position="37"/>
        <end position="83"/>
    </location>
</feature>
<proteinExistence type="predicted"/>
<comment type="caution">
    <text evidence="3">The sequence shown here is derived from an EMBL/GenBank/DDBJ whole genome shotgun (WGS) entry which is preliminary data.</text>
</comment>
<dbReference type="SUPFAM" id="SSF160443">
    <property type="entry name" value="SMR domain-like"/>
    <property type="match status" value="1"/>
</dbReference>
<reference evidence="3 4" key="1">
    <citation type="submission" date="2018-12" db="EMBL/GenBank/DDBJ databases">
        <title>Mesorhizobium carbonis sp. nov., isolated from coal mine water.</title>
        <authorList>
            <person name="Xin W."/>
            <person name="Xu Z."/>
            <person name="Xiang F."/>
            <person name="Zhang J."/>
            <person name="Xi L."/>
            <person name="Liu J."/>
        </authorList>
    </citation>
    <scope>NUCLEOTIDE SEQUENCE [LARGE SCALE GENOMIC DNA]</scope>
    <source>
        <strain evidence="3 4">B2.3</strain>
    </source>
</reference>
<dbReference type="InterPro" id="IPR036063">
    <property type="entry name" value="Smr_dom_sf"/>
</dbReference>
<dbReference type="PANTHER" id="PTHR35562:SF2">
    <property type="entry name" value="DNA ENDONUCLEASE SMRA-RELATED"/>
    <property type="match status" value="1"/>
</dbReference>
<dbReference type="PROSITE" id="PS50828">
    <property type="entry name" value="SMR"/>
    <property type="match status" value="1"/>
</dbReference>
<dbReference type="EMBL" id="RWKW01000004">
    <property type="protein sequence ID" value="RST88128.1"/>
    <property type="molecule type" value="Genomic_DNA"/>
</dbReference>
<dbReference type="RefSeq" id="WP_126697790.1">
    <property type="nucleotide sequence ID" value="NZ_RWKW01000004.1"/>
</dbReference>
<feature type="domain" description="Smr" evidence="2">
    <location>
        <begin position="95"/>
        <end position="178"/>
    </location>
</feature>
<dbReference type="SMART" id="SM00463">
    <property type="entry name" value="SMR"/>
    <property type="match status" value="1"/>
</dbReference>
<sequence>MKKRPAAGLTDEDRILWNQVARSATPLKGKALPDDLFEIEDPLPHPQQDVAAAADAAPPPSRRRDGERPAPAPRALDRPTRDKLAKGRLQIEARVDLHGMTQSEAHALLLGFLHRAYALGIRHVLIITGKGSSLGSDGVLRKAVPAWFATPSFKPLVGSYESAARHHGGGGALYVRLRRQTEVKAR</sequence>
<evidence type="ECO:0000259" key="2">
    <source>
        <dbReference type="PROSITE" id="PS50828"/>
    </source>
</evidence>
<organism evidence="3 4">
    <name type="scientific">Aquibium carbonis</name>
    <dbReference type="NCBI Taxonomy" id="2495581"/>
    <lineage>
        <taxon>Bacteria</taxon>
        <taxon>Pseudomonadati</taxon>
        <taxon>Pseudomonadota</taxon>
        <taxon>Alphaproteobacteria</taxon>
        <taxon>Hyphomicrobiales</taxon>
        <taxon>Phyllobacteriaceae</taxon>
        <taxon>Aquibium</taxon>
    </lineage>
</organism>
<dbReference type="Proteomes" id="UP000278398">
    <property type="component" value="Unassembled WGS sequence"/>
</dbReference>
<dbReference type="InterPro" id="IPR002625">
    <property type="entry name" value="Smr_dom"/>
</dbReference>